<comment type="caution">
    <text evidence="9">The sequence shown here is derived from an EMBL/GenBank/DDBJ whole genome shotgun (WGS) entry which is preliminary data.</text>
</comment>
<organism evidence="9">
    <name type="scientific">marine sediment metagenome</name>
    <dbReference type="NCBI Taxonomy" id="412755"/>
    <lineage>
        <taxon>unclassified sequences</taxon>
        <taxon>metagenomes</taxon>
        <taxon>ecological metagenomes</taxon>
    </lineage>
</organism>
<evidence type="ECO:0008006" key="10">
    <source>
        <dbReference type="Google" id="ProtNLM"/>
    </source>
</evidence>
<name>X1JXC3_9ZZZZ</name>
<dbReference type="InterPro" id="IPR004268">
    <property type="entry name" value="MurJ"/>
</dbReference>
<keyword evidence="2" id="KW-1003">Cell membrane</keyword>
<dbReference type="GO" id="GO:0034204">
    <property type="term" value="P:lipid translocation"/>
    <property type="evidence" value="ECO:0007669"/>
    <property type="project" value="TreeGrafter"/>
</dbReference>
<dbReference type="PANTHER" id="PTHR47019">
    <property type="entry name" value="LIPID II FLIPPASE MURJ"/>
    <property type="match status" value="1"/>
</dbReference>
<evidence type="ECO:0000256" key="3">
    <source>
        <dbReference type="ARBA" id="ARBA00022692"/>
    </source>
</evidence>
<dbReference type="InterPro" id="IPR051050">
    <property type="entry name" value="Lipid_II_flippase_MurJ/MviN"/>
</dbReference>
<sequence length="123" mass="13898">MKEKKDLTSDINKSKVKFTSTVIIVTICILLSKITGLLREQIFAYFFGANWETDAFRISFLIPNQFRQLLADAILSAAFIPVFSSYLALGKKRDAKKLANTLINLLIIIFILIIIIVFITIPS</sequence>
<evidence type="ECO:0000256" key="4">
    <source>
        <dbReference type="ARBA" id="ARBA00022960"/>
    </source>
</evidence>
<keyword evidence="3 8" id="KW-0812">Transmembrane</keyword>
<dbReference type="EMBL" id="BARU01027470">
    <property type="protein sequence ID" value="GAH74438.1"/>
    <property type="molecule type" value="Genomic_DNA"/>
</dbReference>
<dbReference type="GO" id="GO:0009252">
    <property type="term" value="P:peptidoglycan biosynthetic process"/>
    <property type="evidence" value="ECO:0007669"/>
    <property type="project" value="UniProtKB-KW"/>
</dbReference>
<evidence type="ECO:0000313" key="9">
    <source>
        <dbReference type="EMBL" id="GAH74438.1"/>
    </source>
</evidence>
<keyword evidence="7 8" id="KW-0472">Membrane</keyword>
<dbReference type="GO" id="GO:0005886">
    <property type="term" value="C:plasma membrane"/>
    <property type="evidence" value="ECO:0007669"/>
    <property type="project" value="UniProtKB-SubCell"/>
</dbReference>
<dbReference type="PRINTS" id="PR01806">
    <property type="entry name" value="VIRFACTRMVIN"/>
</dbReference>
<feature type="transmembrane region" description="Helical" evidence="8">
    <location>
        <begin position="69"/>
        <end position="89"/>
    </location>
</feature>
<feature type="transmembrane region" description="Helical" evidence="8">
    <location>
        <begin position="101"/>
        <end position="121"/>
    </location>
</feature>
<feature type="non-terminal residue" evidence="9">
    <location>
        <position position="123"/>
    </location>
</feature>
<evidence type="ECO:0000256" key="5">
    <source>
        <dbReference type="ARBA" id="ARBA00022984"/>
    </source>
</evidence>
<keyword evidence="5" id="KW-0573">Peptidoglycan synthesis</keyword>
<proteinExistence type="predicted"/>
<dbReference type="GO" id="GO:0015648">
    <property type="term" value="F:lipid-linked peptidoglycan transporter activity"/>
    <property type="evidence" value="ECO:0007669"/>
    <property type="project" value="TreeGrafter"/>
</dbReference>
<evidence type="ECO:0000256" key="8">
    <source>
        <dbReference type="SAM" id="Phobius"/>
    </source>
</evidence>
<evidence type="ECO:0000256" key="6">
    <source>
        <dbReference type="ARBA" id="ARBA00022989"/>
    </source>
</evidence>
<evidence type="ECO:0000256" key="1">
    <source>
        <dbReference type="ARBA" id="ARBA00004651"/>
    </source>
</evidence>
<reference evidence="9" key="1">
    <citation type="journal article" date="2014" name="Front. Microbiol.">
        <title>High frequency of phylogenetically diverse reductive dehalogenase-homologous genes in deep subseafloor sedimentary metagenomes.</title>
        <authorList>
            <person name="Kawai M."/>
            <person name="Futagami T."/>
            <person name="Toyoda A."/>
            <person name="Takaki Y."/>
            <person name="Nishi S."/>
            <person name="Hori S."/>
            <person name="Arai W."/>
            <person name="Tsubouchi T."/>
            <person name="Morono Y."/>
            <person name="Uchiyama I."/>
            <person name="Ito T."/>
            <person name="Fujiyama A."/>
            <person name="Inagaki F."/>
            <person name="Takami H."/>
        </authorList>
    </citation>
    <scope>NUCLEOTIDE SEQUENCE</scope>
    <source>
        <strain evidence="9">Expedition CK06-06</strain>
    </source>
</reference>
<protein>
    <recommendedName>
        <fullName evidence="10">Murein biosynthesis integral membrane protein MurJ</fullName>
    </recommendedName>
</protein>
<keyword evidence="6 8" id="KW-1133">Transmembrane helix</keyword>
<dbReference type="Pfam" id="PF03023">
    <property type="entry name" value="MurJ"/>
    <property type="match status" value="1"/>
</dbReference>
<feature type="transmembrane region" description="Helical" evidence="8">
    <location>
        <begin position="21"/>
        <end position="38"/>
    </location>
</feature>
<evidence type="ECO:0000256" key="2">
    <source>
        <dbReference type="ARBA" id="ARBA00022475"/>
    </source>
</evidence>
<gene>
    <name evidence="9" type="ORF">S03H2_43967</name>
</gene>
<keyword evidence="4" id="KW-0133">Cell shape</keyword>
<dbReference type="GO" id="GO:0008360">
    <property type="term" value="P:regulation of cell shape"/>
    <property type="evidence" value="ECO:0007669"/>
    <property type="project" value="UniProtKB-KW"/>
</dbReference>
<dbReference type="AlphaFoldDB" id="X1JXC3"/>
<accession>X1JXC3</accession>
<dbReference type="PANTHER" id="PTHR47019:SF1">
    <property type="entry name" value="LIPID II FLIPPASE MURJ"/>
    <property type="match status" value="1"/>
</dbReference>
<comment type="subcellular location">
    <subcellularLocation>
        <location evidence="1">Cell membrane</location>
        <topology evidence="1">Multi-pass membrane protein</topology>
    </subcellularLocation>
</comment>
<evidence type="ECO:0000256" key="7">
    <source>
        <dbReference type="ARBA" id="ARBA00023136"/>
    </source>
</evidence>